<feature type="region of interest" description="Disordered" evidence="1">
    <location>
        <begin position="683"/>
        <end position="742"/>
    </location>
</feature>
<gene>
    <name evidence="2" type="ORF">Esi_0048_0046</name>
</gene>
<protein>
    <submittedName>
        <fullName evidence="2">Hypothetical leucine rich repeat protein</fullName>
    </submittedName>
</protein>
<dbReference type="Proteomes" id="UP000002630">
    <property type="component" value="Linkage Group LG23"/>
</dbReference>
<dbReference type="PANTHER" id="PTHR24114">
    <property type="entry name" value="LEUCINE RICH REPEAT FAMILY PROTEIN"/>
    <property type="match status" value="1"/>
</dbReference>
<name>D7G2L7_ECTSI</name>
<feature type="compositionally biased region" description="Polar residues" evidence="1">
    <location>
        <begin position="972"/>
        <end position="982"/>
    </location>
</feature>
<dbReference type="InterPro" id="IPR052394">
    <property type="entry name" value="LRR-containing"/>
</dbReference>
<dbReference type="eggNOG" id="KOG4308">
    <property type="taxonomic scope" value="Eukaryota"/>
</dbReference>
<dbReference type="OrthoDB" id="194046at2759"/>
<dbReference type="SUPFAM" id="SSF52047">
    <property type="entry name" value="RNI-like"/>
    <property type="match status" value="1"/>
</dbReference>
<feature type="region of interest" description="Disordered" evidence="1">
    <location>
        <begin position="642"/>
        <end position="671"/>
    </location>
</feature>
<feature type="compositionally biased region" description="Polar residues" evidence="1">
    <location>
        <begin position="658"/>
        <end position="671"/>
    </location>
</feature>
<dbReference type="InterPro" id="IPR001611">
    <property type="entry name" value="Leu-rich_rpt"/>
</dbReference>
<dbReference type="Pfam" id="PF13516">
    <property type="entry name" value="LRR_6"/>
    <property type="match status" value="4"/>
</dbReference>
<reference evidence="2 3" key="1">
    <citation type="journal article" date="2010" name="Nature">
        <title>The Ectocarpus genome and the independent evolution of multicellularity in brown algae.</title>
        <authorList>
            <person name="Cock J.M."/>
            <person name="Sterck L."/>
            <person name="Rouze P."/>
            <person name="Scornet D."/>
            <person name="Allen A.E."/>
            <person name="Amoutzias G."/>
            <person name="Anthouard V."/>
            <person name="Artiguenave F."/>
            <person name="Aury J.M."/>
            <person name="Badger J.H."/>
            <person name="Beszteri B."/>
            <person name="Billiau K."/>
            <person name="Bonnet E."/>
            <person name="Bothwell J.H."/>
            <person name="Bowler C."/>
            <person name="Boyen C."/>
            <person name="Brownlee C."/>
            <person name="Carrano C.J."/>
            <person name="Charrier B."/>
            <person name="Cho G.Y."/>
            <person name="Coelho S.M."/>
            <person name="Collen J."/>
            <person name="Corre E."/>
            <person name="Da Silva C."/>
            <person name="Delage L."/>
            <person name="Delaroque N."/>
            <person name="Dittami S.M."/>
            <person name="Doulbeau S."/>
            <person name="Elias M."/>
            <person name="Farnham G."/>
            <person name="Gachon C.M."/>
            <person name="Gschloessl B."/>
            <person name="Heesch S."/>
            <person name="Jabbari K."/>
            <person name="Jubin C."/>
            <person name="Kawai H."/>
            <person name="Kimura K."/>
            <person name="Kloareg B."/>
            <person name="Kupper F.C."/>
            <person name="Lang D."/>
            <person name="Le Bail A."/>
            <person name="Leblanc C."/>
            <person name="Lerouge P."/>
            <person name="Lohr M."/>
            <person name="Lopez P.J."/>
            <person name="Martens C."/>
            <person name="Maumus F."/>
            <person name="Michel G."/>
            <person name="Miranda-Saavedra D."/>
            <person name="Morales J."/>
            <person name="Moreau H."/>
            <person name="Motomura T."/>
            <person name="Nagasato C."/>
            <person name="Napoli C.A."/>
            <person name="Nelson D.R."/>
            <person name="Nyvall-Collen P."/>
            <person name="Peters A.F."/>
            <person name="Pommier C."/>
            <person name="Potin P."/>
            <person name="Poulain J."/>
            <person name="Quesneville H."/>
            <person name="Read B."/>
            <person name="Rensing S.A."/>
            <person name="Ritter A."/>
            <person name="Rousvoal S."/>
            <person name="Samanta M."/>
            <person name="Samson G."/>
            <person name="Schroeder D.C."/>
            <person name="Segurens B."/>
            <person name="Strittmatter M."/>
            <person name="Tonon T."/>
            <person name="Tregear J.W."/>
            <person name="Valentin K."/>
            <person name="von Dassow P."/>
            <person name="Yamagishi T."/>
            <person name="Van de Peer Y."/>
            <person name="Wincker P."/>
        </authorList>
    </citation>
    <scope>NUCLEOTIDE SEQUENCE [LARGE SCALE GENOMIC DNA]</scope>
    <source>
        <strain evidence="3">Ec32 / CCAP1310/4</strain>
    </source>
</reference>
<feature type="region of interest" description="Disordered" evidence="1">
    <location>
        <begin position="969"/>
        <end position="1038"/>
    </location>
</feature>
<dbReference type="PANTHER" id="PTHR24114:SF2">
    <property type="entry name" value="F-BOX DOMAIN-CONTAINING PROTEIN-RELATED"/>
    <property type="match status" value="1"/>
</dbReference>
<keyword evidence="3" id="KW-1185">Reference proteome</keyword>
<feature type="compositionally biased region" description="Polar residues" evidence="1">
    <location>
        <begin position="684"/>
        <end position="696"/>
    </location>
</feature>
<dbReference type="InParanoid" id="D7G2L7"/>
<evidence type="ECO:0000313" key="2">
    <source>
        <dbReference type="EMBL" id="CBJ26842.1"/>
    </source>
</evidence>
<dbReference type="Gene3D" id="3.80.10.10">
    <property type="entry name" value="Ribonuclease Inhibitor"/>
    <property type="match status" value="1"/>
</dbReference>
<dbReference type="InterPro" id="IPR032675">
    <property type="entry name" value="LRR_dom_sf"/>
</dbReference>
<dbReference type="OMA" id="HMAFARV"/>
<organism evidence="2 3">
    <name type="scientific">Ectocarpus siliculosus</name>
    <name type="common">Brown alga</name>
    <name type="synonym">Conferva siliculosa</name>
    <dbReference type="NCBI Taxonomy" id="2880"/>
    <lineage>
        <taxon>Eukaryota</taxon>
        <taxon>Sar</taxon>
        <taxon>Stramenopiles</taxon>
        <taxon>Ochrophyta</taxon>
        <taxon>PX clade</taxon>
        <taxon>Phaeophyceae</taxon>
        <taxon>Ectocarpales</taxon>
        <taxon>Ectocarpaceae</taxon>
        <taxon>Ectocarpus</taxon>
    </lineage>
</organism>
<proteinExistence type="predicted"/>
<evidence type="ECO:0000313" key="3">
    <source>
        <dbReference type="Proteomes" id="UP000002630"/>
    </source>
</evidence>
<dbReference type="SMART" id="SM00368">
    <property type="entry name" value="LRR_RI"/>
    <property type="match status" value="6"/>
</dbReference>
<dbReference type="EMBL" id="FN648685">
    <property type="protein sequence ID" value="CBJ26842.1"/>
    <property type="molecule type" value="Genomic_DNA"/>
</dbReference>
<feature type="compositionally biased region" description="Basic and acidic residues" evidence="1">
    <location>
        <begin position="986"/>
        <end position="999"/>
    </location>
</feature>
<dbReference type="EMBL" id="FN649748">
    <property type="protein sequence ID" value="CBJ26842.1"/>
    <property type="molecule type" value="Genomic_DNA"/>
</dbReference>
<accession>D7G2L7</accession>
<dbReference type="STRING" id="2880.D7G2L7"/>
<evidence type="ECO:0000256" key="1">
    <source>
        <dbReference type="SAM" id="MobiDB-lite"/>
    </source>
</evidence>
<sequence length="1288" mass="139570">MALTETVEGGVELSLPHQSLGNTYIELISEVVKDLPGVTRLNLRDNRLTDVGVQEIVEAICGMDGHRGIQVLDLSENKLDTVSAQSLCAFLKSPTCCLREILLAKADIDDGETAIVMEAMQHNHSVRHLDFSDNSIGGGYEKTQISGGPTTGGASIALALGVNATIRRINLQWNLLGSKSGILLGSALAQNHTLEYLDVSYNALGSEGAQAIGTALAVNDGLVCLDLSYNEISPRGALVIAQALENNDRLEVLRLDGNSIGFDGGRTLVRSLNYWTLSRTLGLKNCMLESRARVGDCFDPVFPTGKYSLDCSKPYQKAVAFELLRIASTRPGSSVSEISPREMRSRHGPTLPFATMDAIEWRFALKEAWVIDATTGDHFYPPDTGYLEVDFLCHSLPPTGWALINSSGMRHLQALAEGDEQCRDQPLLYLKMASKDLFFSTQQVNEVIRSCSKKLNSLQYLMPTDAEQVQDLLVALIPRLQNSRCLQGLLEMHLEPKQINLVQRIFGHAFAAFTDCVGGHYSLDLSRELDREAAMRLSEWGHLDQMCLRALSGWTAESGGTSQKGRWSSFRNERYRKRPFTRYTRHTCRPPTHPPFPCIFPPSPNALGKHGMKSSDTSEKLRISAANAAYNMEVEASRLAQISSSDCESNSDGDRSTALPSPFSSPRQSSVIPRASFARICATGGSQEQPAQTRVSLATAKHRGSSISATANAPDGAGTMAGRGGSKGDASAGESPAAARRRSLAAQLARQRLKKAARYAGAGLANAPPFVAKVSLGEGSLQEALTRGGVPWKGWAEGKLSALWRHLLAKDCSLMDGSPPLLIAHMVRVRVCHGTEDKTLERRSSVYASSRKDSTAWLSRGFVGRLVKTRGTRPGQDPKRVATSLVLNVFDTFLSTEADVWLVKRETLETRSSNCQGSPLCPDAPSIQKKTIEHIFDAYVDKLPDHDFGVRIPNQEGVGSIGVISRDASSALEKSTTSSARGTQPPRRELGQVSEDIRGEGSGLGDVRGGVSLSAENDDSDAKMSFSDGEGGESPEPPSFEFVWVASDEGEAGPHTAVAPRDAEWAAVARNVRFRLASAWLSCAQARVLAGVFPERAKGTTGNPREDLVVELFGRVTDIDKFCTVLATLGRDAQLSAGRRLGWLNALNPHDIDRPLDLDLRLNDHRRIARVLSEMAVVEPGSNLQNQRFSRHADAARHFFIPGWEVPQTWPGTQGGGGDGYGGVPDDGHFTVEYCSDEASGCHADPETRERLRVEAFLCGVPRDGGLGMFGNMDEGLAKALAELPSSL</sequence>